<dbReference type="Pfam" id="PF16069">
    <property type="entry name" value="DUF4811"/>
    <property type="match status" value="1"/>
</dbReference>
<evidence type="ECO:0000313" key="3">
    <source>
        <dbReference type="Proteomes" id="UP001215461"/>
    </source>
</evidence>
<dbReference type="AlphaFoldDB" id="A0A5M9EKF4"/>
<dbReference type="Proteomes" id="UP001215461">
    <property type="component" value="Unassembled WGS sequence"/>
</dbReference>
<protein>
    <submittedName>
        <fullName evidence="2">DUF4811 domain-containing protein</fullName>
    </submittedName>
</protein>
<accession>A0A5M9EKF4</accession>
<proteinExistence type="predicted"/>
<name>A0A5M9EKF4_WEIPA</name>
<dbReference type="EMBL" id="JAANXN010000001">
    <property type="protein sequence ID" value="MDF8370196.1"/>
    <property type="molecule type" value="Genomic_DNA"/>
</dbReference>
<evidence type="ECO:0000313" key="2">
    <source>
        <dbReference type="EMBL" id="MDF8370196.1"/>
    </source>
</evidence>
<gene>
    <name evidence="2" type="ORF">G9403_00785</name>
</gene>
<dbReference type="InterPro" id="IPR032083">
    <property type="entry name" value="DUF4811"/>
</dbReference>
<comment type="caution">
    <text evidence="2">The sequence shown here is derived from an EMBL/GenBank/DDBJ whole genome shotgun (WGS) entry which is preliminary data.</text>
</comment>
<evidence type="ECO:0000256" key="1">
    <source>
        <dbReference type="SAM" id="Phobius"/>
    </source>
</evidence>
<feature type="transmembrane region" description="Helical" evidence="1">
    <location>
        <begin position="32"/>
        <end position="51"/>
    </location>
</feature>
<keyword evidence="1" id="KW-0812">Transmembrane</keyword>
<organism evidence="2 3">
    <name type="scientific">Weissella paramesenteroides</name>
    <name type="common">Leuconostoc paramesenteroides</name>
    <dbReference type="NCBI Taxonomy" id="1249"/>
    <lineage>
        <taxon>Bacteria</taxon>
        <taxon>Bacillati</taxon>
        <taxon>Bacillota</taxon>
        <taxon>Bacilli</taxon>
        <taxon>Lactobacillales</taxon>
        <taxon>Lactobacillaceae</taxon>
        <taxon>Weissella</taxon>
    </lineage>
</organism>
<keyword evidence="1" id="KW-0472">Membrane</keyword>
<sequence length="248" mass="28283">MFLRRKLMIVLFVLGIVLLAYAAIQGVVHHQVRWVPITLGLLLAIFMGLGLQRAQQRHFLMAEVPFTKTQKIQPAVVIDGFNLVTTEKGSNGRLRYTYKTNDKTYQTLTQQAKTKVVAGKDATLKTTVMTYQANSTWRRFLLLGQKTLEQGGTTYKLTLPEGWYVVPNDKVDDLQKLIDTNESKISDKVRDEIDKRVAEKVKTDKDFVNDTKSQNKLKNDVVKQVTSDAKKQLKVDIVNQISKWQQAQ</sequence>
<reference evidence="2 3" key="1">
    <citation type="submission" date="2020-03" db="EMBL/GenBank/DDBJ databases">
        <title>Comparative genomics of Weissella paramesenteroides.</title>
        <authorList>
            <person name="Kant R."/>
            <person name="Takala T."/>
            <person name="Saris P."/>
        </authorList>
    </citation>
    <scope>NUCLEOTIDE SEQUENCE [LARGE SCALE GENOMIC DNA]</scope>
    <source>
        <strain evidence="2 3">SJ27-4</strain>
    </source>
</reference>
<keyword evidence="1" id="KW-1133">Transmembrane helix</keyword>